<feature type="compositionally biased region" description="Polar residues" evidence="1">
    <location>
        <begin position="198"/>
        <end position="209"/>
    </location>
</feature>
<feature type="region of interest" description="Disordered" evidence="1">
    <location>
        <begin position="187"/>
        <end position="209"/>
    </location>
</feature>
<dbReference type="EMBL" id="CP019352">
    <property type="protein sequence ID" value="APX99641.1"/>
    <property type="molecule type" value="Genomic_DNA"/>
</dbReference>
<evidence type="ECO:0000256" key="1">
    <source>
        <dbReference type="SAM" id="MobiDB-lite"/>
    </source>
</evidence>
<dbReference type="AlphaFoldDB" id="A0AAC9LN20"/>
<organism evidence="3 4">
    <name type="scientific">Lacinutrix venerupis</name>
    <dbReference type="NCBI Taxonomy" id="1486034"/>
    <lineage>
        <taxon>Bacteria</taxon>
        <taxon>Pseudomonadati</taxon>
        <taxon>Bacteroidota</taxon>
        <taxon>Flavobacteriia</taxon>
        <taxon>Flavobacteriales</taxon>
        <taxon>Flavobacteriaceae</taxon>
        <taxon>Lacinutrix</taxon>
    </lineage>
</organism>
<keyword evidence="2" id="KW-0732">Signal</keyword>
<feature type="region of interest" description="Disordered" evidence="1">
    <location>
        <begin position="346"/>
        <end position="373"/>
    </location>
</feature>
<keyword evidence="4" id="KW-1185">Reference proteome</keyword>
<gene>
    <name evidence="3" type="ORF">BWR22_04715</name>
</gene>
<feature type="chain" id="PRO_5041991849" evidence="2">
    <location>
        <begin position="20"/>
        <end position="502"/>
    </location>
</feature>
<dbReference type="RefSeq" id="WP_076732270.1">
    <property type="nucleotide sequence ID" value="NZ_CP019352.1"/>
</dbReference>
<evidence type="ECO:0000313" key="4">
    <source>
        <dbReference type="Proteomes" id="UP000187506"/>
    </source>
</evidence>
<accession>A0AAC9LN20</accession>
<evidence type="ECO:0000313" key="3">
    <source>
        <dbReference type="EMBL" id="APX99641.1"/>
    </source>
</evidence>
<dbReference type="KEGG" id="lvn:BWR22_04715"/>
<proteinExistence type="predicted"/>
<feature type="region of interest" description="Disordered" evidence="1">
    <location>
        <begin position="312"/>
        <end position="334"/>
    </location>
</feature>
<evidence type="ECO:0000256" key="2">
    <source>
        <dbReference type="SAM" id="SignalP"/>
    </source>
</evidence>
<feature type="signal peptide" evidence="2">
    <location>
        <begin position="1"/>
        <end position="19"/>
    </location>
</feature>
<protein>
    <submittedName>
        <fullName evidence="3">Curlin</fullName>
    </submittedName>
</protein>
<reference evidence="3 4" key="1">
    <citation type="submission" date="2017-01" db="EMBL/GenBank/DDBJ databases">
        <title>Complete genome of Lacinutrix venerupis DOK2-8 isolated from seawater in Dokdo.</title>
        <authorList>
            <person name="Chi W.-J."/>
            <person name="Kim J.H."/>
        </authorList>
    </citation>
    <scope>NUCLEOTIDE SEQUENCE [LARGE SCALE GENOMIC DNA]</scope>
    <source>
        <strain evidence="3 4">DOK2-8</strain>
    </source>
</reference>
<sequence>MKKVILGASALLFTGAMMAQGPVSQDDLKDQSGSNSVDTQIAVDHAGGNGNMGEAIQTGNSNKLQVMQAGTSQSSYSVQADGLGTGDNRARIWQTGEVSAASGVGNAADVRQMGSGNQSTTLQEGDLNEAVTRQGMKDGGASGGNRALIHHGTGQQGEMNYAMIEQDGQDNRARTRQQFDNNQARTVQEGDDNVAGVFQNSGPNGSDGNTAIAEQYGDENVTRIDQDGSRNKAHSIQEGDLNISNQYQTGDDNIALVDQGADVNPINGYGASQAALDAAISLSDPGYTNGTDNTGMGSTNGRALQVQDGDANTSYIGQWGDSSEDSDYAEQNQTGDGNEAYIAQNAHGSTTGGANYGRQDQTGDGNGAILGQNGRDHKAYQRQYGDSNIVVSSQKGDSNLVSTYQSGDGNWALTGQRGLANQTLIVQKSGVADGSGHSFQSSQNLADGMANGGNTISVLQLGPNGDLSTEGENCDFQEMETLITPGGPGSFDLDAPCGAGGC</sequence>
<name>A0AAC9LN20_9FLAO</name>
<dbReference type="Proteomes" id="UP000187506">
    <property type="component" value="Chromosome"/>
</dbReference>